<dbReference type="AlphaFoldDB" id="A0A4Y9VTR9"/>
<organism evidence="2 3">
    <name type="scientific">Methylotenera oryzisoli</name>
    <dbReference type="NCBI Taxonomy" id="2080758"/>
    <lineage>
        <taxon>Bacteria</taxon>
        <taxon>Pseudomonadati</taxon>
        <taxon>Pseudomonadota</taxon>
        <taxon>Betaproteobacteria</taxon>
        <taxon>Nitrosomonadales</taxon>
        <taxon>Methylophilaceae</taxon>
        <taxon>Methylotenera</taxon>
    </lineage>
</organism>
<comment type="caution">
    <text evidence="2">The sequence shown here is derived from an EMBL/GenBank/DDBJ whole genome shotgun (WGS) entry which is preliminary data.</text>
</comment>
<accession>A0A4Y9VTR9</accession>
<evidence type="ECO:0000313" key="3">
    <source>
        <dbReference type="Proteomes" id="UP000297706"/>
    </source>
</evidence>
<keyword evidence="1" id="KW-0472">Membrane</keyword>
<keyword evidence="3" id="KW-1185">Reference proteome</keyword>
<keyword evidence="1" id="KW-1133">Transmembrane helix</keyword>
<dbReference type="EMBL" id="PQVH01000002">
    <property type="protein sequence ID" value="TFW72961.1"/>
    <property type="molecule type" value="Genomic_DNA"/>
</dbReference>
<dbReference type="Proteomes" id="UP000297706">
    <property type="component" value="Unassembled WGS sequence"/>
</dbReference>
<name>A0A4Y9VTR9_9PROT</name>
<reference evidence="2 3" key="1">
    <citation type="submission" date="2018-02" db="EMBL/GenBank/DDBJ databases">
        <title>A novel lanthanide dependent methylotroph, Methylotenera sp. La3113.</title>
        <authorList>
            <person name="Lv H."/>
            <person name="Tani A."/>
        </authorList>
    </citation>
    <scope>NUCLEOTIDE SEQUENCE [LARGE SCALE GENOMIC DNA]</scope>
    <source>
        <strain evidence="2 3">La3113</strain>
    </source>
</reference>
<evidence type="ECO:0000313" key="2">
    <source>
        <dbReference type="EMBL" id="TFW72961.1"/>
    </source>
</evidence>
<evidence type="ECO:0000256" key="1">
    <source>
        <dbReference type="SAM" id="Phobius"/>
    </source>
</evidence>
<proteinExistence type="predicted"/>
<sequence>MYCPACSSPILATDARCINCNKLLIESSEKKSEEFKKAAEFVDNKIYYGVGAFIGFLITLAFFYPDQELMTKASPIGAVVGGLIGRYFAKQQWK</sequence>
<feature type="transmembrane region" description="Helical" evidence="1">
    <location>
        <begin position="46"/>
        <end position="64"/>
    </location>
</feature>
<gene>
    <name evidence="2" type="ORF">C3Y98_00960</name>
</gene>
<protein>
    <submittedName>
        <fullName evidence="2">Uncharacterized protein</fullName>
    </submittedName>
</protein>
<dbReference type="RefSeq" id="WP_135276269.1">
    <property type="nucleotide sequence ID" value="NZ_PQVH01000002.1"/>
</dbReference>
<keyword evidence="1" id="KW-0812">Transmembrane</keyword>